<feature type="domain" description="Fatty acid hydroxylase" evidence="6">
    <location>
        <begin position="109"/>
        <end position="247"/>
    </location>
</feature>
<keyword evidence="3 5" id="KW-1133">Transmembrane helix</keyword>
<dbReference type="InterPro" id="IPR050307">
    <property type="entry name" value="Sterol_Desaturase_Related"/>
</dbReference>
<feature type="transmembrane region" description="Helical" evidence="5">
    <location>
        <begin position="99"/>
        <end position="121"/>
    </location>
</feature>
<dbReference type="EMBL" id="BMDW01000008">
    <property type="protein sequence ID" value="GGA47443.1"/>
    <property type="molecule type" value="Genomic_DNA"/>
</dbReference>
<dbReference type="Proteomes" id="UP000618591">
    <property type="component" value="Unassembled WGS sequence"/>
</dbReference>
<dbReference type="Pfam" id="PF04116">
    <property type="entry name" value="FA_hydroxylase"/>
    <property type="match status" value="1"/>
</dbReference>
<evidence type="ECO:0000313" key="8">
    <source>
        <dbReference type="Proteomes" id="UP000618591"/>
    </source>
</evidence>
<keyword evidence="2 5" id="KW-0812">Transmembrane</keyword>
<evidence type="ECO:0000313" key="7">
    <source>
        <dbReference type="EMBL" id="GGA47443.1"/>
    </source>
</evidence>
<organism evidence="7 8">
    <name type="scientific">Sphingomonas psychrolutea</name>
    <dbReference type="NCBI Taxonomy" id="1259676"/>
    <lineage>
        <taxon>Bacteria</taxon>
        <taxon>Pseudomonadati</taxon>
        <taxon>Pseudomonadota</taxon>
        <taxon>Alphaproteobacteria</taxon>
        <taxon>Sphingomonadales</taxon>
        <taxon>Sphingomonadaceae</taxon>
        <taxon>Sphingomonas</taxon>
    </lineage>
</organism>
<dbReference type="RefSeq" id="WP_188446503.1">
    <property type="nucleotide sequence ID" value="NZ_BMDW01000008.1"/>
</dbReference>
<feature type="transmembrane region" description="Helical" evidence="5">
    <location>
        <begin position="68"/>
        <end position="87"/>
    </location>
</feature>
<keyword evidence="4 5" id="KW-0472">Membrane</keyword>
<evidence type="ECO:0000256" key="1">
    <source>
        <dbReference type="ARBA" id="ARBA00004370"/>
    </source>
</evidence>
<protein>
    <submittedName>
        <fullName evidence="7">Sterol desaturase</fullName>
    </submittedName>
</protein>
<dbReference type="PANTHER" id="PTHR11863">
    <property type="entry name" value="STEROL DESATURASE"/>
    <property type="match status" value="1"/>
</dbReference>
<sequence>MSLLSSLTPMLSEIANETRWAVQIEFERYLAGAAGVAILYWLIRRWIEPRRIQAAKPSLADRRREFGQSVQAILVFSVVNLLTFAMYRAGWLPISQGEPILGILIAQIVAMVILHDTWFYWMHRTLHLRALFRRAHAAHHRSRTPTSWAAYSFAPIEAVFESIYVPAMFVIVSHVAPMQPWAIFVFLGHQIARNAIGHSGFELAWPGFTRAPLTGWLTTTTHHDLHHTEGRYNFGLYFTWWDRIMGTEHPHYHARFEAVVGRRAVEQPVAA</sequence>
<gene>
    <name evidence="7" type="ORF">GCM10011395_17160</name>
</gene>
<keyword evidence="8" id="KW-1185">Reference proteome</keyword>
<evidence type="ECO:0000256" key="3">
    <source>
        <dbReference type="ARBA" id="ARBA00022989"/>
    </source>
</evidence>
<evidence type="ECO:0000259" key="6">
    <source>
        <dbReference type="Pfam" id="PF04116"/>
    </source>
</evidence>
<feature type="transmembrane region" description="Helical" evidence="5">
    <location>
        <begin position="29"/>
        <end position="47"/>
    </location>
</feature>
<name>A0ABQ1GQ31_9SPHN</name>
<evidence type="ECO:0000256" key="5">
    <source>
        <dbReference type="SAM" id="Phobius"/>
    </source>
</evidence>
<comment type="caution">
    <text evidence="7">The sequence shown here is derived from an EMBL/GenBank/DDBJ whole genome shotgun (WGS) entry which is preliminary data.</text>
</comment>
<dbReference type="InterPro" id="IPR006694">
    <property type="entry name" value="Fatty_acid_hydroxylase"/>
</dbReference>
<comment type="subcellular location">
    <subcellularLocation>
        <location evidence="1">Membrane</location>
    </subcellularLocation>
</comment>
<reference evidence="8" key="1">
    <citation type="journal article" date="2019" name="Int. J. Syst. Evol. Microbiol.">
        <title>The Global Catalogue of Microorganisms (GCM) 10K type strain sequencing project: providing services to taxonomists for standard genome sequencing and annotation.</title>
        <authorList>
            <consortium name="The Broad Institute Genomics Platform"/>
            <consortium name="The Broad Institute Genome Sequencing Center for Infectious Disease"/>
            <person name="Wu L."/>
            <person name="Ma J."/>
        </authorList>
    </citation>
    <scope>NUCLEOTIDE SEQUENCE [LARGE SCALE GENOMIC DNA]</scope>
    <source>
        <strain evidence="8">CGMCC 1.10106</strain>
    </source>
</reference>
<evidence type="ECO:0000256" key="2">
    <source>
        <dbReference type="ARBA" id="ARBA00022692"/>
    </source>
</evidence>
<proteinExistence type="predicted"/>
<evidence type="ECO:0000256" key="4">
    <source>
        <dbReference type="ARBA" id="ARBA00023136"/>
    </source>
</evidence>
<accession>A0ABQ1GQ31</accession>